<feature type="region of interest" description="Disordered" evidence="1">
    <location>
        <begin position="35"/>
        <end position="86"/>
    </location>
</feature>
<feature type="compositionally biased region" description="Low complexity" evidence="1">
    <location>
        <begin position="370"/>
        <end position="381"/>
    </location>
</feature>
<name>A0AAV9X7Y9_9PEZI</name>
<feature type="region of interest" description="Disordered" evidence="1">
    <location>
        <begin position="121"/>
        <end position="153"/>
    </location>
</feature>
<feature type="region of interest" description="Disordered" evidence="1">
    <location>
        <begin position="361"/>
        <end position="381"/>
    </location>
</feature>
<proteinExistence type="predicted"/>
<feature type="transmembrane region" description="Helical" evidence="2">
    <location>
        <begin position="311"/>
        <end position="334"/>
    </location>
</feature>
<dbReference type="AlphaFoldDB" id="A0AAV9X7Y9"/>
<evidence type="ECO:0000313" key="4">
    <source>
        <dbReference type="Proteomes" id="UP001365542"/>
    </source>
</evidence>
<gene>
    <name evidence="3" type="ORF">TWF694_010951</name>
</gene>
<comment type="caution">
    <text evidence="3">The sequence shown here is derived from an EMBL/GenBank/DDBJ whole genome shotgun (WGS) entry which is preliminary data.</text>
</comment>
<feature type="compositionally biased region" description="Basic and acidic residues" evidence="1">
    <location>
        <begin position="121"/>
        <end position="140"/>
    </location>
</feature>
<feature type="compositionally biased region" description="Basic residues" evidence="1">
    <location>
        <begin position="141"/>
        <end position="152"/>
    </location>
</feature>
<keyword evidence="4" id="KW-1185">Reference proteome</keyword>
<protein>
    <submittedName>
        <fullName evidence="3">Uncharacterized protein</fullName>
    </submittedName>
</protein>
<evidence type="ECO:0000256" key="1">
    <source>
        <dbReference type="SAM" id="MobiDB-lite"/>
    </source>
</evidence>
<keyword evidence="2" id="KW-0472">Membrane</keyword>
<feature type="compositionally biased region" description="Low complexity" evidence="1">
    <location>
        <begin position="52"/>
        <end position="76"/>
    </location>
</feature>
<keyword evidence="2" id="KW-1133">Transmembrane helix</keyword>
<accession>A0AAV9X7Y9</accession>
<evidence type="ECO:0000256" key="2">
    <source>
        <dbReference type="SAM" id="Phobius"/>
    </source>
</evidence>
<evidence type="ECO:0000313" key="3">
    <source>
        <dbReference type="EMBL" id="KAK6538063.1"/>
    </source>
</evidence>
<keyword evidence="2" id="KW-0812">Transmembrane</keyword>
<feature type="region of interest" description="Disordered" evidence="1">
    <location>
        <begin position="410"/>
        <end position="472"/>
    </location>
</feature>
<sequence length="472" mass="50709">MLEYFSYRKFKKHQDAKEAGAQEVLDHKDEKYFEGLVHSPGAQEVPLHGTQTPASTASPTASPPDGTTPTSSDTSALPKKGTWKDTVTGTVSNVSEYATGTLEKAKQVKLTEHIPSFLVKKEKPDGADTATTDKGKEKKDKKDKKDKKGKAKMTKEDEEYFANLTPEEKELHEALDALSLAAQDGKAFSLSTETRSLLKQFTQILKDMANGVPTAYDDLIKLFETKHKQIEIMFEEMPTFLKLLAKKIPPALGMGEKAAAAGAAEASAVPGLAAQAAALGIPSLRQLATPGVVADTLKTVVNAIKLRFPGIAMGTNVVLSMALFVLLFVFWYCWKRGREVRLEKERAEQEAEEAKIAEKVLEEAPPVPTTDPSTSATTTTNTTIDEVIDTTHTSPAPILAGAPLSLDSRLPLNTPPHLNYAPPSGAPPSSAPPASAPPAGSAVPHLNYAPPTTQPTASHAEAQPQKEIKDLF</sequence>
<dbReference type="EMBL" id="JAVHJO010000008">
    <property type="protein sequence ID" value="KAK6538063.1"/>
    <property type="molecule type" value="Genomic_DNA"/>
</dbReference>
<reference evidence="3 4" key="1">
    <citation type="submission" date="2019-10" db="EMBL/GenBank/DDBJ databases">
        <authorList>
            <person name="Palmer J.M."/>
        </authorList>
    </citation>
    <scope>NUCLEOTIDE SEQUENCE [LARGE SCALE GENOMIC DNA]</scope>
    <source>
        <strain evidence="3 4">TWF694</strain>
    </source>
</reference>
<organism evidence="3 4">
    <name type="scientific">Orbilia ellipsospora</name>
    <dbReference type="NCBI Taxonomy" id="2528407"/>
    <lineage>
        <taxon>Eukaryota</taxon>
        <taxon>Fungi</taxon>
        <taxon>Dikarya</taxon>
        <taxon>Ascomycota</taxon>
        <taxon>Pezizomycotina</taxon>
        <taxon>Orbiliomycetes</taxon>
        <taxon>Orbiliales</taxon>
        <taxon>Orbiliaceae</taxon>
        <taxon>Orbilia</taxon>
    </lineage>
</organism>
<dbReference type="Proteomes" id="UP001365542">
    <property type="component" value="Unassembled WGS sequence"/>
</dbReference>
<feature type="compositionally biased region" description="Pro residues" evidence="1">
    <location>
        <begin position="424"/>
        <end position="436"/>
    </location>
</feature>